<dbReference type="KEGG" id="cbau:H1R16_04040"/>
<reference evidence="6" key="1">
    <citation type="submission" date="2020-07" db="EMBL/GenBank/DDBJ databases">
        <title>Chryseobacterium sp.cx-624.</title>
        <authorList>
            <person name="Yang C."/>
        </authorList>
    </citation>
    <scope>NUCLEOTIDE SEQUENCE [LARGE SCALE GENOMIC DNA]</scope>
    <source>
        <strain evidence="6">cx-624</strain>
    </source>
</reference>
<accession>A0A7D7QZ40</accession>
<feature type="transmembrane region" description="Helical" evidence="3">
    <location>
        <begin position="391"/>
        <end position="412"/>
    </location>
</feature>
<evidence type="ECO:0000256" key="3">
    <source>
        <dbReference type="SAM" id="Phobius"/>
    </source>
</evidence>
<organism evidence="5 6">
    <name type="scientific">Marnyiella aurantia</name>
    <dbReference type="NCBI Taxonomy" id="2758037"/>
    <lineage>
        <taxon>Bacteria</taxon>
        <taxon>Pseudomonadati</taxon>
        <taxon>Bacteroidota</taxon>
        <taxon>Flavobacteriia</taxon>
        <taxon>Flavobacteriales</taxon>
        <taxon>Weeksellaceae</taxon>
        <taxon>Marnyiella</taxon>
    </lineage>
</organism>
<evidence type="ECO:0000256" key="2">
    <source>
        <dbReference type="SAM" id="MobiDB-lite"/>
    </source>
</evidence>
<dbReference type="GO" id="GO:0003700">
    <property type="term" value="F:DNA-binding transcription factor activity"/>
    <property type="evidence" value="ECO:0007669"/>
    <property type="project" value="InterPro"/>
</dbReference>
<gene>
    <name evidence="5" type="ORF">H1R16_04040</name>
</gene>
<keyword evidence="3" id="KW-0472">Membrane</keyword>
<keyword evidence="3" id="KW-0812">Transmembrane</keyword>
<evidence type="ECO:0000259" key="4">
    <source>
        <dbReference type="PROSITE" id="PS01124"/>
    </source>
</evidence>
<evidence type="ECO:0000256" key="1">
    <source>
        <dbReference type="ARBA" id="ARBA00023125"/>
    </source>
</evidence>
<feature type="region of interest" description="Disordered" evidence="2">
    <location>
        <begin position="434"/>
        <end position="453"/>
    </location>
</feature>
<proteinExistence type="predicted"/>
<dbReference type="InterPro" id="IPR018060">
    <property type="entry name" value="HTH_AraC"/>
</dbReference>
<dbReference type="InterPro" id="IPR011990">
    <property type="entry name" value="TPR-like_helical_dom_sf"/>
</dbReference>
<keyword evidence="3" id="KW-1133">Transmembrane helix</keyword>
<dbReference type="Pfam" id="PF12833">
    <property type="entry name" value="HTH_18"/>
    <property type="match status" value="1"/>
</dbReference>
<name>A0A7D7QZ40_9FLAO</name>
<dbReference type="PANTHER" id="PTHR43280">
    <property type="entry name" value="ARAC-FAMILY TRANSCRIPTIONAL REGULATOR"/>
    <property type="match status" value="1"/>
</dbReference>
<protein>
    <submittedName>
        <fullName evidence="5">Helix-turn-helix domain-containing protein</fullName>
    </submittedName>
</protein>
<dbReference type="RefSeq" id="WP_182035789.1">
    <property type="nucleotide sequence ID" value="NZ_CP059472.1"/>
</dbReference>
<dbReference type="EMBL" id="CP059472">
    <property type="protein sequence ID" value="QMS99186.1"/>
    <property type="molecule type" value="Genomic_DNA"/>
</dbReference>
<evidence type="ECO:0000313" key="5">
    <source>
        <dbReference type="EMBL" id="QMS99186.1"/>
    </source>
</evidence>
<feature type="domain" description="HTH araC/xylS-type" evidence="4">
    <location>
        <begin position="495"/>
        <end position="603"/>
    </location>
</feature>
<evidence type="ECO:0000313" key="6">
    <source>
        <dbReference type="Proteomes" id="UP000515349"/>
    </source>
</evidence>
<dbReference type="PROSITE" id="PS01124">
    <property type="entry name" value="HTH_ARAC_FAMILY_2"/>
    <property type="match status" value="1"/>
</dbReference>
<dbReference type="Gene3D" id="1.10.10.60">
    <property type="entry name" value="Homeodomain-like"/>
    <property type="match status" value="2"/>
</dbReference>
<dbReference type="SMART" id="SM00342">
    <property type="entry name" value="HTH_ARAC"/>
    <property type="match status" value="1"/>
</dbReference>
<keyword evidence="1" id="KW-0238">DNA-binding</keyword>
<dbReference type="SUPFAM" id="SSF48452">
    <property type="entry name" value="TPR-like"/>
    <property type="match status" value="2"/>
</dbReference>
<dbReference type="Proteomes" id="UP000515349">
    <property type="component" value="Chromosome"/>
</dbReference>
<dbReference type="Gene3D" id="1.25.40.10">
    <property type="entry name" value="Tetratricopeptide repeat domain"/>
    <property type="match status" value="2"/>
</dbReference>
<dbReference type="PANTHER" id="PTHR43280:SF29">
    <property type="entry name" value="ARAC-FAMILY TRANSCRIPTIONAL REGULATOR"/>
    <property type="match status" value="1"/>
</dbReference>
<dbReference type="GO" id="GO:0043565">
    <property type="term" value="F:sequence-specific DNA binding"/>
    <property type="evidence" value="ECO:0007669"/>
    <property type="project" value="InterPro"/>
</dbReference>
<dbReference type="AlphaFoldDB" id="A0A7D7QZ40"/>
<sequence length="610" mass="70784">MKTSKYSRNFFSRIVISLIMAFAMVVNGQNRNLADESLYSELEKQISAVQYEPDQVQKFIDLYSLKAKSENNHLKIYRAYVLGTKYAANRKKMAYADSMLRTAKEISQPNILGDALMTNGTLHELNEDYNIALLSYVQAQTHLSIKNSPYLANVLNLNIARIRNYLGQNEEAKVLIEEALEFFRKNHGENVDDTDYRNYYMHSLIALLDTQSKLGEFADNKKLVAEGISFIEDEKMPQFRPYFVGSEGIDAYYRKNYPLAISKLNHALTLYSDNWKHLTEKFYLGMSYYKAGKHPEALKYLTMLDEEFQKTGKIDPQFRPAFETLYEYHKNTGNVQKQLEYVNKLLQINTLYEKNYKELFQQLSSRYDNKLLQEEKEQLQNRLVSDRIQSGIISGVSLLIACVSIFIALRYYRRRNYYKKLYEEFSAIPQADATGREAEQAAEPNEAEAYKPQTEGLHETVPAPVVEEKEFEPEETVPVQNDVKNVGDLNPLLVEQIVDKLHHFEQEKGYMKKNLTLTALASRCGTNSSYLSKVLNQNMGQSFNAYLNTLRLNEVIHMWKSRPKTRQLSIQETANKLGYSTAQSFSKNFQERYHISPTYFLKRLNDDEPI</sequence>